<keyword evidence="8" id="KW-1185">Reference proteome</keyword>
<dbReference type="GO" id="GO:0019265">
    <property type="term" value="P:glycine biosynthetic process, by transamination of glyoxylate"/>
    <property type="evidence" value="ECO:0007669"/>
    <property type="project" value="TreeGrafter"/>
</dbReference>
<accession>A0AAE4MB47</accession>
<dbReference type="InterPro" id="IPR015421">
    <property type="entry name" value="PyrdxlP-dep_Trfase_major"/>
</dbReference>
<dbReference type="Gene3D" id="3.90.1150.10">
    <property type="entry name" value="Aspartate Aminotransferase, domain 1"/>
    <property type="match status" value="1"/>
</dbReference>
<dbReference type="Proteomes" id="UP001273136">
    <property type="component" value="Unassembled WGS sequence"/>
</dbReference>
<dbReference type="EMBL" id="JAWDKA010000001">
    <property type="protein sequence ID" value="MDV0440895.1"/>
    <property type="molecule type" value="Genomic_DNA"/>
</dbReference>
<gene>
    <name evidence="7" type="ORF">McpAg1_00720</name>
</gene>
<evidence type="ECO:0000256" key="2">
    <source>
        <dbReference type="ARBA" id="ARBA00009236"/>
    </source>
</evidence>
<dbReference type="SUPFAM" id="SSF53383">
    <property type="entry name" value="PLP-dependent transferases"/>
    <property type="match status" value="1"/>
</dbReference>
<keyword evidence="5" id="KW-0663">Pyridoxal phosphate</keyword>
<comment type="cofactor">
    <cofactor evidence="1">
        <name>pyridoxal 5'-phosphate</name>
        <dbReference type="ChEBI" id="CHEBI:597326"/>
    </cofactor>
</comment>
<evidence type="ECO:0000256" key="5">
    <source>
        <dbReference type="ARBA" id="ARBA00022898"/>
    </source>
</evidence>
<dbReference type="InterPro" id="IPR024169">
    <property type="entry name" value="SP_NH2Trfase/AEP_transaminase"/>
</dbReference>
<evidence type="ECO:0000256" key="4">
    <source>
        <dbReference type="ARBA" id="ARBA00022679"/>
    </source>
</evidence>
<evidence type="ECO:0000259" key="6">
    <source>
        <dbReference type="Pfam" id="PF00266"/>
    </source>
</evidence>
<evidence type="ECO:0000313" key="8">
    <source>
        <dbReference type="Proteomes" id="UP001273136"/>
    </source>
</evidence>
<dbReference type="Gene3D" id="3.40.640.10">
    <property type="entry name" value="Type I PLP-dependent aspartate aminotransferase-like (Major domain)"/>
    <property type="match status" value="1"/>
</dbReference>
<comment type="similarity">
    <text evidence="2">Belongs to the class-V pyridoxal-phosphate-dependent aminotransferase family.</text>
</comment>
<reference evidence="7" key="1">
    <citation type="submission" date="2023-06" db="EMBL/GenBank/DDBJ databases">
        <title>Genome sequence of Methancorpusculaceae sp. Ag1.</title>
        <authorList>
            <person name="Protasov E."/>
            <person name="Platt K."/>
            <person name="Poehlein A."/>
            <person name="Daniel R."/>
            <person name="Brune A."/>
        </authorList>
    </citation>
    <scope>NUCLEOTIDE SEQUENCE</scope>
    <source>
        <strain evidence="7">Ag1</strain>
    </source>
</reference>
<dbReference type="EC" id="2.6.1.51" evidence="7"/>
<dbReference type="AlphaFoldDB" id="A0AAE4MB47"/>
<proteinExistence type="inferred from homology"/>
<dbReference type="Pfam" id="PF00266">
    <property type="entry name" value="Aminotran_5"/>
    <property type="match status" value="1"/>
</dbReference>
<sequence>MYNETLLMMPGPVPMPESVRNAMTKQAINHRSKEFGACYADIVRILKPVFGTTNDLLVLSGSGTAGQEAAIGSFAKGKKVAALVNGKFGERLGQIADIYGEAVMIESEWGHPLNLEGLKEALENGAEVVTLVHNETSAAILNPAEEVGKLARKHDALFILDAITSIGGDVVEADKWGADVAIVGSQKCLAAPAGLAAVSVSQRAWDRLSEKRPLYLDLKKAKKSADGNPMETPTTPAVPLFLALREACKLIEAEGLENRIARHHKMSAAVRAAGSAWGLSLVPQVDALHQPSNTVTGFFYPAGVDDSQIRGACKKMGIEFAGGQDRMKGKIFRIGNMGIIDTPEILATVAAVQMSFKKAGYKLEGDGLAAAVEVLSA</sequence>
<keyword evidence="4 7" id="KW-0808">Transferase</keyword>
<protein>
    <submittedName>
        <fullName evidence="7">Serine-pyruvate aminotransferase</fullName>
        <ecNumber evidence="7">2.6.1.51</ecNumber>
    </submittedName>
</protein>
<evidence type="ECO:0000256" key="3">
    <source>
        <dbReference type="ARBA" id="ARBA00022576"/>
    </source>
</evidence>
<dbReference type="PANTHER" id="PTHR21152:SF24">
    <property type="entry name" value="ALANINE--GLYOXYLATE AMINOTRANSFERASE 1"/>
    <property type="match status" value="1"/>
</dbReference>
<dbReference type="InterPro" id="IPR015422">
    <property type="entry name" value="PyrdxlP-dep_Trfase_small"/>
</dbReference>
<dbReference type="GO" id="GO:0008453">
    <property type="term" value="F:alanine-glyoxylate transaminase activity"/>
    <property type="evidence" value="ECO:0007669"/>
    <property type="project" value="TreeGrafter"/>
</dbReference>
<dbReference type="RefSeq" id="WP_338093291.1">
    <property type="nucleotide sequence ID" value="NZ_JAWDKA010000001.1"/>
</dbReference>
<dbReference type="GO" id="GO:0004760">
    <property type="term" value="F:L-serine-pyruvate transaminase activity"/>
    <property type="evidence" value="ECO:0007669"/>
    <property type="project" value="UniProtKB-EC"/>
</dbReference>
<comment type="caution">
    <text evidence="7">The sequence shown here is derived from an EMBL/GenBank/DDBJ whole genome shotgun (WGS) entry which is preliminary data.</text>
</comment>
<dbReference type="InterPro" id="IPR000192">
    <property type="entry name" value="Aminotrans_V_dom"/>
</dbReference>
<name>A0AAE4MB47_9EURY</name>
<evidence type="ECO:0000256" key="1">
    <source>
        <dbReference type="ARBA" id="ARBA00001933"/>
    </source>
</evidence>
<organism evidence="7 8">
    <name type="scientific">Methanorbis furvi</name>
    <dbReference type="NCBI Taxonomy" id="3028299"/>
    <lineage>
        <taxon>Archaea</taxon>
        <taxon>Methanobacteriati</taxon>
        <taxon>Methanobacteriota</taxon>
        <taxon>Stenosarchaea group</taxon>
        <taxon>Methanomicrobia</taxon>
        <taxon>Methanomicrobiales</taxon>
        <taxon>Methanocorpusculaceae</taxon>
        <taxon>Methanorbis</taxon>
    </lineage>
</organism>
<evidence type="ECO:0000313" key="7">
    <source>
        <dbReference type="EMBL" id="MDV0440895.1"/>
    </source>
</evidence>
<dbReference type="PIRSF" id="PIRSF000524">
    <property type="entry name" value="SPT"/>
    <property type="match status" value="1"/>
</dbReference>
<feature type="domain" description="Aminotransferase class V" evidence="6">
    <location>
        <begin position="23"/>
        <end position="324"/>
    </location>
</feature>
<keyword evidence="3 7" id="KW-0032">Aminotransferase</keyword>
<dbReference type="InterPro" id="IPR015424">
    <property type="entry name" value="PyrdxlP-dep_Trfase"/>
</dbReference>
<dbReference type="PANTHER" id="PTHR21152">
    <property type="entry name" value="AMINOTRANSFERASE CLASS V"/>
    <property type="match status" value="1"/>
</dbReference>